<accession>A0A9N7MHR5</accession>
<dbReference type="InterPro" id="IPR039431">
    <property type="entry name" value="Vta1/CALS_N"/>
</dbReference>
<keyword evidence="7" id="KW-0653">Protein transport</keyword>
<dbReference type="GO" id="GO:0010008">
    <property type="term" value="C:endosome membrane"/>
    <property type="evidence" value="ECO:0007669"/>
    <property type="project" value="UniProtKB-SubCell"/>
</dbReference>
<proteinExistence type="inferred from homology"/>
<dbReference type="PANTHER" id="PTHR46009:SF1">
    <property type="entry name" value="VACUOLAR PROTEIN SORTING-ASSOCIATED PROTEIN VTA1 HOMOLOG"/>
    <property type="match status" value="1"/>
</dbReference>
<dbReference type="InterPro" id="IPR044538">
    <property type="entry name" value="Vta1-like"/>
</dbReference>
<dbReference type="InterPro" id="IPR041212">
    <property type="entry name" value="Vta1_C"/>
</dbReference>
<keyword evidence="12" id="KW-1185">Reference proteome</keyword>
<dbReference type="Gene3D" id="1.25.40.270">
    <property type="entry name" value="Vacuolar protein sorting-associated protein vta1"/>
    <property type="match status" value="1"/>
</dbReference>
<dbReference type="Pfam" id="PF04652">
    <property type="entry name" value="Vta1"/>
    <property type="match status" value="1"/>
</dbReference>
<evidence type="ECO:0000256" key="5">
    <source>
        <dbReference type="ARBA" id="ARBA00022490"/>
    </source>
</evidence>
<keyword evidence="5" id="KW-0963">Cytoplasm</keyword>
<dbReference type="Pfam" id="PF18097">
    <property type="entry name" value="Vta1_C"/>
    <property type="match status" value="1"/>
</dbReference>
<organism evidence="11 12">
    <name type="scientific">Striga hermonthica</name>
    <name type="common">Purple witchweed</name>
    <name type="synonym">Buchnera hermonthica</name>
    <dbReference type="NCBI Taxonomy" id="68872"/>
    <lineage>
        <taxon>Eukaryota</taxon>
        <taxon>Viridiplantae</taxon>
        <taxon>Streptophyta</taxon>
        <taxon>Embryophyta</taxon>
        <taxon>Tracheophyta</taxon>
        <taxon>Spermatophyta</taxon>
        <taxon>Magnoliopsida</taxon>
        <taxon>eudicotyledons</taxon>
        <taxon>Gunneridae</taxon>
        <taxon>Pentapetalae</taxon>
        <taxon>asterids</taxon>
        <taxon>lamiids</taxon>
        <taxon>Lamiales</taxon>
        <taxon>Orobanchaceae</taxon>
        <taxon>Buchnereae</taxon>
        <taxon>Striga</taxon>
    </lineage>
</organism>
<comment type="similarity">
    <text evidence="3">Belongs to the VTA1 family.</text>
</comment>
<dbReference type="InterPro" id="IPR023175">
    <property type="entry name" value="Vta1/CALS_N_sf"/>
</dbReference>
<keyword evidence="4" id="KW-0813">Transport</keyword>
<dbReference type="GO" id="GO:0015031">
    <property type="term" value="P:protein transport"/>
    <property type="evidence" value="ECO:0007669"/>
    <property type="project" value="UniProtKB-KW"/>
</dbReference>
<keyword evidence="6" id="KW-0967">Endosome</keyword>
<feature type="domain" description="Vta1/callose synthase N-terminal" evidence="9">
    <location>
        <begin position="13"/>
        <end position="95"/>
    </location>
</feature>
<evidence type="ECO:0000256" key="6">
    <source>
        <dbReference type="ARBA" id="ARBA00022753"/>
    </source>
</evidence>
<dbReference type="GO" id="GO:0032511">
    <property type="term" value="P:late endosome to vacuole transport via multivesicular body sorting pathway"/>
    <property type="evidence" value="ECO:0007669"/>
    <property type="project" value="InterPro"/>
</dbReference>
<dbReference type="GO" id="GO:0005771">
    <property type="term" value="C:multivesicular body"/>
    <property type="evidence" value="ECO:0007669"/>
    <property type="project" value="TreeGrafter"/>
</dbReference>
<evidence type="ECO:0000256" key="2">
    <source>
        <dbReference type="ARBA" id="ARBA00004496"/>
    </source>
</evidence>
<dbReference type="EMBL" id="CACSLK010008532">
    <property type="protein sequence ID" value="CAA0811385.1"/>
    <property type="molecule type" value="Genomic_DNA"/>
</dbReference>
<evidence type="ECO:0000256" key="8">
    <source>
        <dbReference type="ARBA" id="ARBA00023136"/>
    </source>
</evidence>
<dbReference type="Proteomes" id="UP001153555">
    <property type="component" value="Unassembled WGS sequence"/>
</dbReference>
<reference evidence="11" key="1">
    <citation type="submission" date="2019-12" db="EMBL/GenBank/DDBJ databases">
        <authorList>
            <person name="Scholes J."/>
        </authorList>
    </citation>
    <scope>NUCLEOTIDE SEQUENCE</scope>
</reference>
<dbReference type="OrthoDB" id="391137at2759"/>
<comment type="subcellular location">
    <subcellularLocation>
        <location evidence="2">Cytoplasm</location>
    </subcellularLocation>
    <subcellularLocation>
        <location evidence="1">Endosome membrane</location>
        <topology evidence="1">Peripheral membrane protein</topology>
    </subcellularLocation>
</comment>
<comment type="caution">
    <text evidence="11">The sequence shown here is derived from an EMBL/GenBank/DDBJ whole genome shotgun (WGS) entry which is preliminary data.</text>
</comment>
<keyword evidence="8" id="KW-0472">Membrane</keyword>
<protein>
    <submittedName>
        <fullName evidence="11">Protein HOMOLOG OF MAMMALIAN LYST-INTERACTING PROTEIN 5</fullName>
    </submittedName>
</protein>
<evidence type="ECO:0000256" key="3">
    <source>
        <dbReference type="ARBA" id="ARBA00007895"/>
    </source>
</evidence>
<evidence type="ECO:0000313" key="12">
    <source>
        <dbReference type="Proteomes" id="UP001153555"/>
    </source>
</evidence>
<evidence type="ECO:0000256" key="4">
    <source>
        <dbReference type="ARBA" id="ARBA00022448"/>
    </source>
</evidence>
<evidence type="ECO:0000259" key="10">
    <source>
        <dbReference type="Pfam" id="PF18097"/>
    </source>
</evidence>
<gene>
    <name evidence="11" type="ORF">SHERM_12537</name>
</gene>
<feature type="domain" description="Vta1 C-terminal" evidence="10">
    <location>
        <begin position="260"/>
        <end position="297"/>
    </location>
</feature>
<dbReference type="Gene3D" id="1.20.5.420">
    <property type="entry name" value="Immunoglobulin FC, subunit C"/>
    <property type="match status" value="1"/>
</dbReference>
<name>A0A9N7MHR5_STRHE</name>
<dbReference type="PANTHER" id="PTHR46009">
    <property type="entry name" value="VACUOLAR PROTEIN SORTING-ASSOCIATED PROTEIN VTA1 HOMOLOG"/>
    <property type="match status" value="1"/>
</dbReference>
<sequence>MANENEPAKLLFPYLQRADELQKHDPLVAYYCRLYAMERGFRIPQKERTKTTNALLVSLINQLEKDRKSLTLGPDDYLHVEGFASNVFQRQTNKIELGGPIWILCLAIHISKDLEPNRSDFTIRFTSVTIQPTITRPTIFNSHLKIFTSHLIFTSLSLRIIFIPSDTSPNCPTTFLNITYPKTWPHHTHTQISNPQLHLTTLLFTKAQMLPIPLHRHLARLVILRLRSMPQRIGMGMFRKLLKLRTMPKYEYDSNYQPPPEQIVEAHKAARFAVGALAFDDVSVAVEHLKKSLELLTRPSARR</sequence>
<evidence type="ECO:0000256" key="1">
    <source>
        <dbReference type="ARBA" id="ARBA00004481"/>
    </source>
</evidence>
<evidence type="ECO:0000259" key="9">
    <source>
        <dbReference type="Pfam" id="PF04652"/>
    </source>
</evidence>
<evidence type="ECO:0000313" key="11">
    <source>
        <dbReference type="EMBL" id="CAA0811385.1"/>
    </source>
</evidence>
<evidence type="ECO:0000256" key="7">
    <source>
        <dbReference type="ARBA" id="ARBA00022927"/>
    </source>
</evidence>
<dbReference type="AlphaFoldDB" id="A0A9N7MHR5"/>